<sequence>MTPFLNQNHHHLAGTPEYMQQVADRLQSQNSPRGGMVHQSSLFVGDSSNYQLYRPTPAPQPSGNRRSTLPVLTTDPVIPPKPPRTPQLLGAIQESSTNSSMSKGLQHQHSSPAPSDSTTSKMSGSGLVRQPSQETSSSVSRPTLGMPGGGGGLGRTPGLAKIPKFGSINMGASRGSMPDIFAAVTEESPLSREEVSRLSQERREAVRRRKEEEERMRKNPLLLIFHPALREFFSRHRLTLAVAVINITLIYLFSDLLYSR</sequence>
<protein>
    <submittedName>
        <fullName evidence="3">Uncharacterized protein</fullName>
    </submittedName>
</protein>
<organism evidence="3 4">
    <name type="scientific">Hypsibius exemplaris</name>
    <name type="common">Freshwater tardigrade</name>
    <dbReference type="NCBI Taxonomy" id="2072580"/>
    <lineage>
        <taxon>Eukaryota</taxon>
        <taxon>Metazoa</taxon>
        <taxon>Ecdysozoa</taxon>
        <taxon>Tardigrada</taxon>
        <taxon>Eutardigrada</taxon>
        <taxon>Parachela</taxon>
        <taxon>Hypsibioidea</taxon>
        <taxon>Hypsibiidae</taxon>
        <taxon>Hypsibius</taxon>
    </lineage>
</organism>
<keyword evidence="4" id="KW-1185">Reference proteome</keyword>
<name>A0A1W0X7X3_HYPEX</name>
<accession>A0A1W0X7X3</accession>
<evidence type="ECO:0000313" key="3">
    <source>
        <dbReference type="EMBL" id="OQV23514.1"/>
    </source>
</evidence>
<feature type="region of interest" description="Disordered" evidence="1">
    <location>
        <begin position="48"/>
        <end position="158"/>
    </location>
</feature>
<keyword evidence="2" id="KW-0812">Transmembrane</keyword>
<evidence type="ECO:0000256" key="2">
    <source>
        <dbReference type="SAM" id="Phobius"/>
    </source>
</evidence>
<dbReference type="AlphaFoldDB" id="A0A1W0X7X3"/>
<reference evidence="4" key="1">
    <citation type="submission" date="2017-01" db="EMBL/GenBank/DDBJ databases">
        <title>Comparative genomics of anhydrobiosis in the tardigrade Hypsibius dujardini.</title>
        <authorList>
            <person name="Yoshida Y."/>
            <person name="Koutsovoulos G."/>
            <person name="Laetsch D."/>
            <person name="Stevens L."/>
            <person name="Kumar S."/>
            <person name="Horikawa D."/>
            <person name="Ishino K."/>
            <person name="Komine S."/>
            <person name="Tomita M."/>
            <person name="Blaxter M."/>
            <person name="Arakawa K."/>
        </authorList>
    </citation>
    <scope>NUCLEOTIDE SEQUENCE [LARGE SCALE GENOMIC DNA]</scope>
    <source>
        <strain evidence="4">Z151</strain>
    </source>
</reference>
<feature type="region of interest" description="Disordered" evidence="1">
    <location>
        <begin position="191"/>
        <end position="213"/>
    </location>
</feature>
<feature type="compositionally biased region" description="Polar residues" evidence="1">
    <location>
        <begin position="93"/>
        <end position="123"/>
    </location>
</feature>
<feature type="compositionally biased region" description="Polar residues" evidence="1">
    <location>
        <begin position="130"/>
        <end position="140"/>
    </location>
</feature>
<comment type="caution">
    <text evidence="3">The sequence shown here is derived from an EMBL/GenBank/DDBJ whole genome shotgun (WGS) entry which is preliminary data.</text>
</comment>
<feature type="compositionally biased region" description="Gly residues" evidence="1">
    <location>
        <begin position="146"/>
        <end position="155"/>
    </location>
</feature>
<evidence type="ECO:0000313" key="4">
    <source>
        <dbReference type="Proteomes" id="UP000192578"/>
    </source>
</evidence>
<gene>
    <name evidence="3" type="ORF">BV898_02631</name>
</gene>
<feature type="compositionally biased region" description="Polar residues" evidence="1">
    <location>
        <begin position="61"/>
        <end position="71"/>
    </location>
</feature>
<dbReference type="EMBL" id="MTYJ01000011">
    <property type="protein sequence ID" value="OQV23514.1"/>
    <property type="molecule type" value="Genomic_DNA"/>
</dbReference>
<dbReference type="Proteomes" id="UP000192578">
    <property type="component" value="Unassembled WGS sequence"/>
</dbReference>
<keyword evidence="2" id="KW-1133">Transmembrane helix</keyword>
<proteinExistence type="predicted"/>
<evidence type="ECO:0000256" key="1">
    <source>
        <dbReference type="SAM" id="MobiDB-lite"/>
    </source>
</evidence>
<keyword evidence="2" id="KW-0472">Membrane</keyword>
<feature type="transmembrane region" description="Helical" evidence="2">
    <location>
        <begin position="238"/>
        <end position="258"/>
    </location>
</feature>
<dbReference type="OrthoDB" id="284854at2759"/>